<evidence type="ECO:0000313" key="3">
    <source>
        <dbReference type="Proteomes" id="UP000177006"/>
    </source>
</evidence>
<evidence type="ECO:0000256" key="1">
    <source>
        <dbReference type="SAM" id="Phobius"/>
    </source>
</evidence>
<reference evidence="2 3" key="1">
    <citation type="journal article" date="2016" name="Nat. Commun.">
        <title>Thousands of microbial genomes shed light on interconnected biogeochemical processes in an aquifer system.</title>
        <authorList>
            <person name="Anantharaman K."/>
            <person name="Brown C.T."/>
            <person name="Hug L.A."/>
            <person name="Sharon I."/>
            <person name="Castelle C.J."/>
            <person name="Probst A.J."/>
            <person name="Thomas B.C."/>
            <person name="Singh A."/>
            <person name="Wilkins M.J."/>
            <person name="Karaoz U."/>
            <person name="Brodie E.L."/>
            <person name="Williams K.H."/>
            <person name="Hubbard S.S."/>
            <person name="Banfield J.F."/>
        </authorList>
    </citation>
    <scope>NUCLEOTIDE SEQUENCE [LARGE SCALE GENOMIC DNA]</scope>
</reference>
<protein>
    <submittedName>
        <fullName evidence="2">Uncharacterized protein</fullName>
    </submittedName>
</protein>
<dbReference type="GO" id="GO:0005975">
    <property type="term" value="P:carbohydrate metabolic process"/>
    <property type="evidence" value="ECO:0007669"/>
    <property type="project" value="InterPro"/>
</dbReference>
<gene>
    <name evidence="2" type="ORF">A2160_05455</name>
</gene>
<feature type="transmembrane region" description="Helical" evidence="1">
    <location>
        <begin position="6"/>
        <end position="28"/>
    </location>
</feature>
<dbReference type="STRING" id="1797457.A2160_05455"/>
<dbReference type="SUPFAM" id="SSF48208">
    <property type="entry name" value="Six-hairpin glycosidases"/>
    <property type="match status" value="1"/>
</dbReference>
<keyword evidence="1" id="KW-0472">Membrane</keyword>
<keyword evidence="1" id="KW-1133">Transmembrane helix</keyword>
<evidence type="ECO:0000313" key="2">
    <source>
        <dbReference type="EMBL" id="OGD63212.1"/>
    </source>
</evidence>
<dbReference type="EMBL" id="MEZK01000011">
    <property type="protein sequence ID" value="OGD63212.1"/>
    <property type="molecule type" value="Genomic_DNA"/>
</dbReference>
<dbReference type="AlphaFoldDB" id="A0A1F5E738"/>
<sequence>MLKKIFLIGGFVSLLGFIGLWIGQKILIKFLEEKAQTKIFQTSLSQMENWFIRNQTETGDFHYELNTTTGQTSSNYNIVRQAGVLYSLAQAYKYHPSSQLKKTIEKEINFFKEYWVVKADQPGIAMIVYQGKQKNNTEALLLLGLAELIESDPNLKSQYWEMAQQLANFLVTTQKDKGGFWYEGNSSSPESDYNNGETFYALVKFYRLDPDPKYLTSINKAANYFLKKYPPTNFNSSFFSWGMAGFANLYQVDHQEIYWQYLKDSTENFRTSSIGKNIINKNDSHLRGGWGVFLEGTAFTAWVAKDKDHQYHDQLAAYIKNSLDNLLSLQIDGPRGKFTSDFENIKGGLCNDSLCQSQRIDITHHNLSALILYLSLVK</sequence>
<dbReference type="Gene3D" id="1.50.10.20">
    <property type="match status" value="1"/>
</dbReference>
<organism evidence="2 3">
    <name type="scientific">Candidatus Beckwithbacteria bacterium RBG_13_42_9</name>
    <dbReference type="NCBI Taxonomy" id="1797457"/>
    <lineage>
        <taxon>Bacteria</taxon>
        <taxon>Candidatus Beckwithiibacteriota</taxon>
    </lineage>
</organism>
<name>A0A1F5E738_9BACT</name>
<comment type="caution">
    <text evidence="2">The sequence shown here is derived from an EMBL/GenBank/DDBJ whole genome shotgun (WGS) entry which is preliminary data.</text>
</comment>
<keyword evidence="1" id="KW-0812">Transmembrane</keyword>
<accession>A0A1F5E738</accession>
<proteinExistence type="predicted"/>
<dbReference type="InterPro" id="IPR008928">
    <property type="entry name" value="6-hairpin_glycosidase_sf"/>
</dbReference>
<dbReference type="Proteomes" id="UP000177006">
    <property type="component" value="Unassembled WGS sequence"/>
</dbReference>